<accession>A0A371FI75</accession>
<organism evidence="2 3">
    <name type="scientific">Mucuna pruriens</name>
    <name type="common">Velvet bean</name>
    <name type="synonym">Dolichos pruriens</name>
    <dbReference type="NCBI Taxonomy" id="157652"/>
    <lineage>
        <taxon>Eukaryota</taxon>
        <taxon>Viridiplantae</taxon>
        <taxon>Streptophyta</taxon>
        <taxon>Embryophyta</taxon>
        <taxon>Tracheophyta</taxon>
        <taxon>Spermatophyta</taxon>
        <taxon>Magnoliopsida</taxon>
        <taxon>eudicotyledons</taxon>
        <taxon>Gunneridae</taxon>
        <taxon>Pentapetalae</taxon>
        <taxon>rosids</taxon>
        <taxon>fabids</taxon>
        <taxon>Fabales</taxon>
        <taxon>Fabaceae</taxon>
        <taxon>Papilionoideae</taxon>
        <taxon>50 kb inversion clade</taxon>
        <taxon>NPAAA clade</taxon>
        <taxon>indigoferoid/millettioid clade</taxon>
        <taxon>Phaseoleae</taxon>
        <taxon>Mucuna</taxon>
    </lineage>
</organism>
<dbReference type="EMBL" id="QJKJ01009005">
    <property type="protein sequence ID" value="RDX77996.1"/>
    <property type="molecule type" value="Genomic_DNA"/>
</dbReference>
<feature type="region of interest" description="Disordered" evidence="1">
    <location>
        <begin position="84"/>
        <end position="140"/>
    </location>
</feature>
<evidence type="ECO:0000256" key="1">
    <source>
        <dbReference type="SAM" id="MobiDB-lite"/>
    </source>
</evidence>
<feature type="region of interest" description="Disordered" evidence="1">
    <location>
        <begin position="1"/>
        <end position="52"/>
    </location>
</feature>
<feature type="compositionally biased region" description="Basic and acidic residues" evidence="1">
    <location>
        <begin position="1"/>
        <end position="13"/>
    </location>
</feature>
<feature type="non-terminal residue" evidence="2">
    <location>
        <position position="1"/>
    </location>
</feature>
<protein>
    <submittedName>
        <fullName evidence="2">Uncharacterized protein</fullName>
    </submittedName>
</protein>
<comment type="caution">
    <text evidence="2">The sequence shown here is derived from an EMBL/GenBank/DDBJ whole genome shotgun (WGS) entry which is preliminary data.</text>
</comment>
<evidence type="ECO:0000313" key="3">
    <source>
        <dbReference type="Proteomes" id="UP000257109"/>
    </source>
</evidence>
<evidence type="ECO:0000313" key="2">
    <source>
        <dbReference type="EMBL" id="RDX77996.1"/>
    </source>
</evidence>
<feature type="compositionally biased region" description="Polar residues" evidence="1">
    <location>
        <begin position="84"/>
        <end position="101"/>
    </location>
</feature>
<keyword evidence="3" id="KW-1185">Reference proteome</keyword>
<reference evidence="2" key="1">
    <citation type="submission" date="2018-05" db="EMBL/GenBank/DDBJ databases">
        <title>Draft genome of Mucuna pruriens seed.</title>
        <authorList>
            <person name="Nnadi N.E."/>
            <person name="Vos R."/>
            <person name="Hasami M.H."/>
            <person name="Devisetty U.K."/>
            <person name="Aguiy J.C."/>
        </authorList>
    </citation>
    <scope>NUCLEOTIDE SEQUENCE [LARGE SCALE GENOMIC DNA]</scope>
    <source>
        <strain evidence="2">JCA_2017</strain>
    </source>
</reference>
<feature type="compositionally biased region" description="Polar residues" evidence="1">
    <location>
        <begin position="14"/>
        <end position="29"/>
    </location>
</feature>
<proteinExistence type="predicted"/>
<gene>
    <name evidence="2" type="ORF">CR513_41792</name>
</gene>
<name>A0A371FI75_MUCPR</name>
<dbReference type="Proteomes" id="UP000257109">
    <property type="component" value="Unassembled WGS sequence"/>
</dbReference>
<feature type="compositionally biased region" description="Polar residues" evidence="1">
    <location>
        <begin position="39"/>
        <end position="52"/>
    </location>
</feature>
<sequence>MKVKSDSVKEIKTESNLSIQSRAESNSNSEGRKQVEAKSISNNRVQNLVPSEFNSNGKMKVEANFSNQIGVEFNLDNLRKQQQKAKINSVHSMLSPTQVGQSDPKPTDDISPSLPPTQSPSGAGGEIVAGPEVTQEGKRV</sequence>
<dbReference type="AlphaFoldDB" id="A0A371FI75"/>